<dbReference type="InterPro" id="IPR051908">
    <property type="entry name" value="Ribosomal_N-acetyltransferase"/>
</dbReference>
<accession>A0A418MCH4</accession>
<organism evidence="2 3">
    <name type="scientific">Fibrisoma montanum</name>
    <dbReference type="NCBI Taxonomy" id="2305895"/>
    <lineage>
        <taxon>Bacteria</taxon>
        <taxon>Pseudomonadati</taxon>
        <taxon>Bacteroidota</taxon>
        <taxon>Cytophagia</taxon>
        <taxon>Cytophagales</taxon>
        <taxon>Spirosomataceae</taxon>
        <taxon>Fibrisoma</taxon>
    </lineage>
</organism>
<reference evidence="2 3" key="1">
    <citation type="submission" date="2018-08" db="EMBL/GenBank/DDBJ databases">
        <title>Fibrisoma montanum sp. nov., isolated from Danxia mountain soil.</title>
        <authorList>
            <person name="Huang Y."/>
        </authorList>
    </citation>
    <scope>NUCLEOTIDE SEQUENCE [LARGE SCALE GENOMIC DNA]</scope>
    <source>
        <strain evidence="2 3">HYT19</strain>
    </source>
</reference>
<proteinExistence type="predicted"/>
<dbReference type="PANTHER" id="PTHR43441">
    <property type="entry name" value="RIBOSOMAL-PROTEIN-SERINE ACETYLTRANSFERASE"/>
    <property type="match status" value="1"/>
</dbReference>
<dbReference type="InterPro" id="IPR000182">
    <property type="entry name" value="GNAT_dom"/>
</dbReference>
<keyword evidence="3" id="KW-1185">Reference proteome</keyword>
<dbReference type="AlphaFoldDB" id="A0A418MCH4"/>
<evidence type="ECO:0000313" key="2">
    <source>
        <dbReference type="EMBL" id="RIV24083.1"/>
    </source>
</evidence>
<feature type="domain" description="N-acetyltransferase" evidence="1">
    <location>
        <begin position="10"/>
        <end position="167"/>
    </location>
</feature>
<protein>
    <submittedName>
        <fullName evidence="2">N-acetyltransferase</fullName>
    </submittedName>
</protein>
<comment type="caution">
    <text evidence="2">The sequence shown here is derived from an EMBL/GenBank/DDBJ whole genome shotgun (WGS) entry which is preliminary data.</text>
</comment>
<gene>
    <name evidence="2" type="ORF">DYU11_11070</name>
</gene>
<evidence type="ECO:0000313" key="3">
    <source>
        <dbReference type="Proteomes" id="UP000283523"/>
    </source>
</evidence>
<evidence type="ECO:0000259" key="1">
    <source>
        <dbReference type="PROSITE" id="PS51186"/>
    </source>
</evidence>
<dbReference type="PROSITE" id="PS51186">
    <property type="entry name" value="GNAT"/>
    <property type="match status" value="1"/>
</dbReference>
<keyword evidence="2" id="KW-0808">Transferase</keyword>
<sequence length="181" mass="20506">MFTALYADSITLHLINDDNVAQVYDLFRGYPDSDIMLMEITESYLPDYEDGQRIKYGFYAMLNDELAGLSLLGIDSVKPATGYTGADTLTHMRGKGVAPRSKPHLFYLAFELLGLNRVETGCFVSNLSSKRSIEKTAGFQLEGIMRESGLNDQGAFEDEYLYAILRRDWERLYDKSQVQVL</sequence>
<dbReference type="RefSeq" id="WP_119668300.1">
    <property type="nucleotide sequence ID" value="NZ_QXED01000003.1"/>
</dbReference>
<dbReference type="PANTHER" id="PTHR43441:SF2">
    <property type="entry name" value="FAMILY ACETYLTRANSFERASE, PUTATIVE (AFU_ORTHOLOGUE AFUA_7G00850)-RELATED"/>
    <property type="match status" value="1"/>
</dbReference>
<dbReference type="Proteomes" id="UP000283523">
    <property type="component" value="Unassembled WGS sequence"/>
</dbReference>
<dbReference type="InterPro" id="IPR016181">
    <property type="entry name" value="Acyl_CoA_acyltransferase"/>
</dbReference>
<dbReference type="SUPFAM" id="SSF55729">
    <property type="entry name" value="Acyl-CoA N-acyltransferases (Nat)"/>
    <property type="match status" value="1"/>
</dbReference>
<dbReference type="Gene3D" id="3.40.630.30">
    <property type="match status" value="1"/>
</dbReference>
<name>A0A418MCH4_9BACT</name>
<dbReference type="EMBL" id="QXED01000003">
    <property type="protein sequence ID" value="RIV24083.1"/>
    <property type="molecule type" value="Genomic_DNA"/>
</dbReference>
<dbReference type="GO" id="GO:0008999">
    <property type="term" value="F:protein-N-terminal-alanine acetyltransferase activity"/>
    <property type="evidence" value="ECO:0007669"/>
    <property type="project" value="TreeGrafter"/>
</dbReference>
<dbReference type="OrthoDB" id="9811523at2"/>
<dbReference type="GO" id="GO:1990189">
    <property type="term" value="F:protein N-terminal-serine acetyltransferase activity"/>
    <property type="evidence" value="ECO:0007669"/>
    <property type="project" value="TreeGrafter"/>
</dbReference>